<keyword evidence="2" id="KW-0004">4Fe-4S</keyword>
<organism evidence="9 10">
    <name type="scientific">Oceanispirochaeta crateris</name>
    <dbReference type="NCBI Taxonomy" id="2518645"/>
    <lineage>
        <taxon>Bacteria</taxon>
        <taxon>Pseudomonadati</taxon>
        <taxon>Spirochaetota</taxon>
        <taxon>Spirochaetia</taxon>
        <taxon>Spirochaetales</taxon>
        <taxon>Spirochaetaceae</taxon>
        <taxon>Oceanispirochaeta</taxon>
    </lineage>
</organism>
<keyword evidence="7" id="KW-0501">Molybdenum cofactor biosynthesis</keyword>
<dbReference type="Pfam" id="PF04055">
    <property type="entry name" value="Radical_SAM"/>
    <property type="match status" value="1"/>
</dbReference>
<sequence>MLDSYKRDITYLRISVTDRCNLRCLYCMPEVGIEKKDHQDCMSFEEIAAVAREAVSLGITKIRLTGGEPLVRKGIIQLVSMLSEIEGLKLLGMTTNGHFLEQYAPDLKKAGLSSLNISLDTLDPHRYAHLTRGGDISRVIKGIEAALAVGFPVKLNMVISSETTQTEMDQMKAYCSEKGIELQKIREYSLKEDKFQNEEIIYQRPPPCEQCNRIRLLSSGRIKPCLHSDQEIVLNANNIRSSLVEAIQNKPRCGSSCSTRNMVEIGG</sequence>
<keyword evidence="4" id="KW-0479">Metal-binding</keyword>
<comment type="cofactor">
    <cofactor evidence="1">
        <name>[4Fe-4S] cluster</name>
        <dbReference type="ChEBI" id="CHEBI:49883"/>
    </cofactor>
</comment>
<dbReference type="InterPro" id="IPR050105">
    <property type="entry name" value="MoCo_biosynth_MoaA/MoaC"/>
</dbReference>
<keyword evidence="3" id="KW-0949">S-adenosyl-L-methionine</keyword>
<dbReference type="GO" id="GO:0061798">
    <property type="term" value="F:GTP 3',8'-cyclase activity"/>
    <property type="evidence" value="ECO:0007669"/>
    <property type="project" value="TreeGrafter"/>
</dbReference>
<dbReference type="RefSeq" id="WP_149484608.1">
    <property type="nucleotide sequence ID" value="NZ_CP036150.1"/>
</dbReference>
<dbReference type="PANTHER" id="PTHR22960:SF0">
    <property type="entry name" value="MOLYBDENUM COFACTOR BIOSYNTHESIS PROTEIN 1"/>
    <property type="match status" value="1"/>
</dbReference>
<dbReference type="SFLD" id="SFLDS00029">
    <property type="entry name" value="Radical_SAM"/>
    <property type="match status" value="1"/>
</dbReference>
<accession>A0A5C1QEQ7</accession>
<reference evidence="9 10" key="1">
    <citation type="submission" date="2019-02" db="EMBL/GenBank/DDBJ databases">
        <title>Complete Genome Sequence and Methylome Analysis of free living Spirochaetas.</title>
        <authorList>
            <person name="Fomenkov A."/>
            <person name="Dubinina G."/>
            <person name="Leshcheva N."/>
            <person name="Mikheeva N."/>
            <person name="Grabovich M."/>
            <person name="Vincze T."/>
            <person name="Roberts R.J."/>
        </authorList>
    </citation>
    <scope>NUCLEOTIDE SEQUENCE [LARGE SCALE GENOMIC DNA]</scope>
    <source>
        <strain evidence="9 10">K2</strain>
    </source>
</reference>
<dbReference type="SFLD" id="SFLDG01067">
    <property type="entry name" value="SPASM/twitch_domain_containing"/>
    <property type="match status" value="1"/>
</dbReference>
<dbReference type="GO" id="GO:0046872">
    <property type="term" value="F:metal ion binding"/>
    <property type="evidence" value="ECO:0007669"/>
    <property type="project" value="UniProtKB-KW"/>
</dbReference>
<dbReference type="KEGG" id="ock:EXM22_00400"/>
<keyword evidence="10" id="KW-1185">Reference proteome</keyword>
<dbReference type="SMART" id="SM00729">
    <property type="entry name" value="Elp3"/>
    <property type="match status" value="1"/>
</dbReference>
<keyword evidence="6" id="KW-0411">Iron-sulfur</keyword>
<evidence type="ECO:0000256" key="6">
    <source>
        <dbReference type="ARBA" id="ARBA00023014"/>
    </source>
</evidence>
<dbReference type="AlphaFoldDB" id="A0A5C1QEQ7"/>
<dbReference type="OrthoDB" id="9763993at2"/>
<dbReference type="InterPro" id="IPR058240">
    <property type="entry name" value="rSAM_sf"/>
</dbReference>
<dbReference type="InterPro" id="IPR006638">
    <property type="entry name" value="Elp3/MiaA/NifB-like_rSAM"/>
</dbReference>
<dbReference type="Gene3D" id="3.20.20.70">
    <property type="entry name" value="Aldolase class I"/>
    <property type="match status" value="1"/>
</dbReference>
<evidence type="ECO:0000256" key="3">
    <source>
        <dbReference type="ARBA" id="ARBA00022691"/>
    </source>
</evidence>
<dbReference type="CDD" id="cd01335">
    <property type="entry name" value="Radical_SAM"/>
    <property type="match status" value="1"/>
</dbReference>
<proteinExistence type="predicted"/>
<evidence type="ECO:0000259" key="8">
    <source>
        <dbReference type="SMART" id="SM00729"/>
    </source>
</evidence>
<evidence type="ECO:0000256" key="2">
    <source>
        <dbReference type="ARBA" id="ARBA00022485"/>
    </source>
</evidence>
<gene>
    <name evidence="9" type="ORF">EXM22_00400</name>
</gene>
<protein>
    <submittedName>
        <fullName evidence="9">Radical SAM protein</fullName>
    </submittedName>
</protein>
<dbReference type="EMBL" id="CP036150">
    <property type="protein sequence ID" value="QEN06525.1"/>
    <property type="molecule type" value="Genomic_DNA"/>
</dbReference>
<feature type="domain" description="Elp3/MiaA/NifB-like radical SAM core" evidence="8">
    <location>
        <begin position="10"/>
        <end position="217"/>
    </location>
</feature>
<evidence type="ECO:0000256" key="5">
    <source>
        <dbReference type="ARBA" id="ARBA00023004"/>
    </source>
</evidence>
<evidence type="ECO:0000256" key="4">
    <source>
        <dbReference type="ARBA" id="ARBA00022723"/>
    </source>
</evidence>
<dbReference type="InterPro" id="IPR000385">
    <property type="entry name" value="MoaA_NifB_PqqE_Fe-S-bd_CS"/>
</dbReference>
<dbReference type="PANTHER" id="PTHR22960">
    <property type="entry name" value="MOLYBDOPTERIN COFACTOR SYNTHESIS PROTEIN A"/>
    <property type="match status" value="1"/>
</dbReference>
<dbReference type="PROSITE" id="PS01305">
    <property type="entry name" value="MOAA_NIFB_PQQE"/>
    <property type="match status" value="1"/>
</dbReference>
<name>A0A5C1QEQ7_9SPIO</name>
<dbReference type="GO" id="GO:0061799">
    <property type="term" value="F:cyclic pyranopterin monophosphate synthase activity"/>
    <property type="evidence" value="ECO:0007669"/>
    <property type="project" value="TreeGrafter"/>
</dbReference>
<evidence type="ECO:0000313" key="10">
    <source>
        <dbReference type="Proteomes" id="UP000324209"/>
    </source>
</evidence>
<evidence type="ECO:0000313" key="9">
    <source>
        <dbReference type="EMBL" id="QEN06525.1"/>
    </source>
</evidence>
<dbReference type="InterPro" id="IPR007197">
    <property type="entry name" value="rSAM"/>
</dbReference>
<dbReference type="SUPFAM" id="SSF102114">
    <property type="entry name" value="Radical SAM enzymes"/>
    <property type="match status" value="1"/>
</dbReference>
<dbReference type="InterPro" id="IPR013785">
    <property type="entry name" value="Aldolase_TIM"/>
</dbReference>
<keyword evidence="5" id="KW-0408">Iron</keyword>
<dbReference type="GO" id="GO:0006777">
    <property type="term" value="P:Mo-molybdopterin cofactor biosynthetic process"/>
    <property type="evidence" value="ECO:0007669"/>
    <property type="project" value="UniProtKB-KW"/>
</dbReference>
<dbReference type="SFLD" id="SFLDG01386">
    <property type="entry name" value="main_SPASM_domain-containing"/>
    <property type="match status" value="1"/>
</dbReference>
<evidence type="ECO:0000256" key="7">
    <source>
        <dbReference type="ARBA" id="ARBA00023150"/>
    </source>
</evidence>
<dbReference type="GO" id="GO:0051539">
    <property type="term" value="F:4 iron, 4 sulfur cluster binding"/>
    <property type="evidence" value="ECO:0007669"/>
    <property type="project" value="UniProtKB-KW"/>
</dbReference>
<dbReference type="Proteomes" id="UP000324209">
    <property type="component" value="Chromosome"/>
</dbReference>
<evidence type="ECO:0000256" key="1">
    <source>
        <dbReference type="ARBA" id="ARBA00001966"/>
    </source>
</evidence>